<evidence type="ECO:0000259" key="10">
    <source>
        <dbReference type="PROSITE" id="PS50109"/>
    </source>
</evidence>
<keyword evidence="9" id="KW-0812">Transmembrane</keyword>
<dbReference type="InterPro" id="IPR003661">
    <property type="entry name" value="HisK_dim/P_dom"/>
</dbReference>
<keyword evidence="9" id="KW-1133">Transmembrane helix</keyword>
<dbReference type="SUPFAM" id="SSF47384">
    <property type="entry name" value="Homodimeric domain of signal transducing histidine kinase"/>
    <property type="match status" value="1"/>
</dbReference>
<keyword evidence="5" id="KW-0547">Nucleotide-binding</keyword>
<gene>
    <name evidence="11" type="primary">divJ</name>
    <name evidence="11" type="ORF">BGLFYP119_01589</name>
</gene>
<keyword evidence="7" id="KW-0067">ATP-binding</keyword>
<dbReference type="Gene3D" id="3.30.565.10">
    <property type="entry name" value="Histidine kinase-like ATPase, C-terminal domain"/>
    <property type="match status" value="1"/>
</dbReference>
<dbReference type="GO" id="GO:0000155">
    <property type="term" value="F:phosphorelay sensor kinase activity"/>
    <property type="evidence" value="ECO:0007669"/>
    <property type="project" value="InterPro"/>
</dbReference>
<dbReference type="Gene3D" id="1.10.287.130">
    <property type="match status" value="1"/>
</dbReference>
<evidence type="ECO:0000256" key="6">
    <source>
        <dbReference type="ARBA" id="ARBA00022777"/>
    </source>
</evidence>
<dbReference type="Pfam" id="PF02518">
    <property type="entry name" value="HATPase_c"/>
    <property type="match status" value="1"/>
</dbReference>
<dbReference type="EC" id="2.7.13.3" evidence="3"/>
<dbReference type="InterPro" id="IPR036097">
    <property type="entry name" value="HisK_dim/P_sf"/>
</dbReference>
<evidence type="ECO:0000313" key="11">
    <source>
        <dbReference type="EMBL" id="VYT04596.1"/>
    </source>
</evidence>
<name>A0A6N2TMA7_9FIRM</name>
<evidence type="ECO:0000256" key="2">
    <source>
        <dbReference type="ARBA" id="ARBA00004370"/>
    </source>
</evidence>
<proteinExistence type="predicted"/>
<dbReference type="GO" id="GO:0000156">
    <property type="term" value="F:phosphorelay response regulator activity"/>
    <property type="evidence" value="ECO:0007669"/>
    <property type="project" value="TreeGrafter"/>
</dbReference>
<accession>A0A6N2TMA7</accession>
<dbReference type="EMBL" id="CACRST010000014">
    <property type="protein sequence ID" value="VYT04596.1"/>
    <property type="molecule type" value="Genomic_DNA"/>
</dbReference>
<dbReference type="PANTHER" id="PTHR42878">
    <property type="entry name" value="TWO-COMPONENT HISTIDINE KINASE"/>
    <property type="match status" value="1"/>
</dbReference>
<dbReference type="PANTHER" id="PTHR42878:SF7">
    <property type="entry name" value="SENSOR HISTIDINE KINASE GLRK"/>
    <property type="match status" value="1"/>
</dbReference>
<evidence type="ECO:0000256" key="5">
    <source>
        <dbReference type="ARBA" id="ARBA00022741"/>
    </source>
</evidence>
<dbReference type="RefSeq" id="WP_156353921.1">
    <property type="nucleotide sequence ID" value="NZ_CACRST010000014.1"/>
</dbReference>
<comment type="subcellular location">
    <subcellularLocation>
        <location evidence="2">Membrane</location>
    </subcellularLocation>
</comment>
<dbReference type="CDD" id="cd00075">
    <property type="entry name" value="HATPase"/>
    <property type="match status" value="1"/>
</dbReference>
<sequence length="473" mass="54174">MRSLFRIIRRYSLTAGMIICVLFVSNAAAFLFWGFQKTQVADRHNFKRSTLETVSEELVNNNGSWQLSEKGEKALKASETKWGMALDENGKAVWEWQLPKDFARSYTNRDIAKFTRWYLKDYPVMVWDTGTLLLVIGLDPQIYTRFSETYLFTDFAMLPEYIKIALIVNAAVIVVLVFLLGARFYHALKPLGIGIERLSRQDPVKLREKGMTRDLAVQINHTSEILQEQKESLNRRDQARTDWISGVSHDIRTPLALILGYTDRISRSSSLNEEEKRMADAVCRQGLVIRQLISDLNLTSKLAYDAQPLKCKKTSPALLLRECAADIYNEELEKEEEPGQVDVELLIPPEAEKIEIFADKGLVKRALRNLIGNSVRHNPSGCQVQVRLFKRNNMACFFITDTGRGIPEIVVQNMENPSDKIHIMGLRLARQIARAHGGELEFVKRESGTYDVEICFPEDFEIVFQEKNNYNSI</sequence>
<dbReference type="GO" id="GO:0005524">
    <property type="term" value="F:ATP binding"/>
    <property type="evidence" value="ECO:0007669"/>
    <property type="project" value="UniProtKB-KW"/>
</dbReference>
<feature type="transmembrane region" description="Helical" evidence="9">
    <location>
        <begin position="161"/>
        <end position="182"/>
    </location>
</feature>
<dbReference type="CDD" id="cd00082">
    <property type="entry name" value="HisKA"/>
    <property type="match status" value="1"/>
</dbReference>
<feature type="transmembrane region" description="Helical" evidence="9">
    <location>
        <begin position="12"/>
        <end position="35"/>
    </location>
</feature>
<evidence type="ECO:0000256" key="4">
    <source>
        <dbReference type="ARBA" id="ARBA00022679"/>
    </source>
</evidence>
<dbReference type="SMART" id="SM00387">
    <property type="entry name" value="HATPase_c"/>
    <property type="match status" value="1"/>
</dbReference>
<comment type="catalytic activity">
    <reaction evidence="1">
        <text>ATP + protein L-histidine = ADP + protein N-phospho-L-histidine.</text>
        <dbReference type="EC" id="2.7.13.3"/>
    </reaction>
</comment>
<dbReference type="PROSITE" id="PS50109">
    <property type="entry name" value="HIS_KIN"/>
    <property type="match status" value="1"/>
</dbReference>
<dbReference type="SMART" id="SM00388">
    <property type="entry name" value="HisKA"/>
    <property type="match status" value="1"/>
</dbReference>
<reference evidence="11" key="1">
    <citation type="submission" date="2019-11" db="EMBL/GenBank/DDBJ databases">
        <authorList>
            <person name="Feng L."/>
        </authorList>
    </citation>
    <scope>NUCLEOTIDE SEQUENCE</scope>
    <source>
        <strain evidence="11">BgluceraseaLFYP119</strain>
    </source>
</reference>
<dbReference type="SUPFAM" id="SSF55874">
    <property type="entry name" value="ATPase domain of HSP90 chaperone/DNA topoisomerase II/histidine kinase"/>
    <property type="match status" value="1"/>
</dbReference>
<organism evidence="11">
    <name type="scientific">Blautia glucerasea</name>
    <dbReference type="NCBI Taxonomy" id="536633"/>
    <lineage>
        <taxon>Bacteria</taxon>
        <taxon>Bacillati</taxon>
        <taxon>Bacillota</taxon>
        <taxon>Clostridia</taxon>
        <taxon>Lachnospirales</taxon>
        <taxon>Lachnospiraceae</taxon>
        <taxon>Blautia</taxon>
    </lineage>
</organism>
<keyword evidence="6 11" id="KW-0418">Kinase</keyword>
<keyword evidence="4 11" id="KW-0808">Transferase</keyword>
<dbReference type="Pfam" id="PF00512">
    <property type="entry name" value="HisKA"/>
    <property type="match status" value="1"/>
</dbReference>
<dbReference type="GO" id="GO:0030295">
    <property type="term" value="F:protein kinase activator activity"/>
    <property type="evidence" value="ECO:0007669"/>
    <property type="project" value="TreeGrafter"/>
</dbReference>
<dbReference type="InterPro" id="IPR005467">
    <property type="entry name" value="His_kinase_dom"/>
</dbReference>
<evidence type="ECO:0000256" key="9">
    <source>
        <dbReference type="SAM" id="Phobius"/>
    </source>
</evidence>
<dbReference type="AlphaFoldDB" id="A0A6N2TMA7"/>
<dbReference type="InterPro" id="IPR050351">
    <property type="entry name" value="BphY/WalK/GraS-like"/>
</dbReference>
<protein>
    <recommendedName>
        <fullName evidence="3">histidine kinase</fullName>
        <ecNumber evidence="3">2.7.13.3</ecNumber>
    </recommendedName>
</protein>
<evidence type="ECO:0000256" key="7">
    <source>
        <dbReference type="ARBA" id="ARBA00022840"/>
    </source>
</evidence>
<evidence type="ECO:0000256" key="3">
    <source>
        <dbReference type="ARBA" id="ARBA00012438"/>
    </source>
</evidence>
<evidence type="ECO:0000256" key="8">
    <source>
        <dbReference type="ARBA" id="ARBA00023012"/>
    </source>
</evidence>
<dbReference type="InterPro" id="IPR003594">
    <property type="entry name" value="HATPase_dom"/>
</dbReference>
<dbReference type="GO" id="GO:0007234">
    <property type="term" value="P:osmosensory signaling via phosphorelay pathway"/>
    <property type="evidence" value="ECO:0007669"/>
    <property type="project" value="TreeGrafter"/>
</dbReference>
<keyword evidence="8" id="KW-0902">Two-component regulatory system</keyword>
<dbReference type="InterPro" id="IPR036890">
    <property type="entry name" value="HATPase_C_sf"/>
</dbReference>
<evidence type="ECO:0000256" key="1">
    <source>
        <dbReference type="ARBA" id="ARBA00000085"/>
    </source>
</evidence>
<feature type="domain" description="Histidine kinase" evidence="10">
    <location>
        <begin position="246"/>
        <end position="460"/>
    </location>
</feature>
<keyword evidence="9" id="KW-0472">Membrane</keyword>